<evidence type="ECO:0000313" key="3">
    <source>
        <dbReference type="Proteomes" id="UP000000779"/>
    </source>
</evidence>
<dbReference type="HOGENOM" id="CLU_3404236_0_0_9"/>
<proteinExistence type="predicted"/>
<accession>A0AK28</accession>
<sequence>MNNNFKNSDGGGRTKSTTFTKTSDFNPNTE</sequence>
<dbReference type="KEGG" id="lwe:lwe1942"/>
<evidence type="ECO:0000313" key="2">
    <source>
        <dbReference type="EMBL" id="CAK21360.1"/>
    </source>
</evidence>
<dbReference type="EMBL" id="AM263198">
    <property type="protein sequence ID" value="CAK21360.1"/>
    <property type="molecule type" value="Genomic_DNA"/>
</dbReference>
<feature type="region of interest" description="Disordered" evidence="1">
    <location>
        <begin position="1"/>
        <end position="30"/>
    </location>
</feature>
<dbReference type="Proteomes" id="UP000000779">
    <property type="component" value="Chromosome"/>
</dbReference>
<gene>
    <name evidence="2" type="ordered locus">lwe1942</name>
</gene>
<name>A0AK28_LISW6</name>
<reference evidence="2 3" key="1">
    <citation type="journal article" date="2006" name="J. Bacteriol.">
        <title>Whole-genome sequence of Listeria welshimeri reveals common steps in genome reduction with Listeria innocua as compared to Listeria monocytogenes.</title>
        <authorList>
            <person name="Hain T."/>
            <person name="Steinweg C."/>
            <person name="Kuenne C.T."/>
            <person name="Billion A."/>
            <person name="Ghai R."/>
            <person name="Chatterjee S.S."/>
            <person name="Domann E."/>
            <person name="Kaerst U."/>
            <person name="Goesmann A."/>
            <person name="Bekel T."/>
            <person name="Bartels D."/>
            <person name="Kaiser O."/>
            <person name="Meyer F."/>
            <person name="Puehler A."/>
            <person name="Weisshaar B."/>
            <person name="Wehland J."/>
            <person name="Liang C."/>
            <person name="Dandekar T."/>
            <person name="Lampidis R."/>
            <person name="Kreft J."/>
            <person name="Goebel W."/>
            <person name="Chakraborty T."/>
        </authorList>
    </citation>
    <scope>NUCLEOTIDE SEQUENCE [LARGE SCALE GENOMIC DNA]</scope>
    <source>
        <strain evidence="3">ATCC 35897 / DSM 20650 / CIP 8149 / NCTC 11857 / SLCC 5334 / V8</strain>
    </source>
</reference>
<evidence type="ECO:0000256" key="1">
    <source>
        <dbReference type="SAM" id="MobiDB-lite"/>
    </source>
</evidence>
<dbReference type="AlphaFoldDB" id="A0AK28"/>
<dbReference type="STRING" id="386043.lwe1942"/>
<organism evidence="2 3">
    <name type="scientific">Listeria welshimeri serovar 6b (strain ATCC 35897 / DSM 20650 / CCUG 15529 / CIP 8149 / NCTC 11857 / SLCC 5334 / V8)</name>
    <dbReference type="NCBI Taxonomy" id="386043"/>
    <lineage>
        <taxon>Bacteria</taxon>
        <taxon>Bacillati</taxon>
        <taxon>Bacillota</taxon>
        <taxon>Bacilli</taxon>
        <taxon>Bacillales</taxon>
        <taxon>Listeriaceae</taxon>
        <taxon>Listeria</taxon>
    </lineage>
</organism>
<feature type="compositionally biased region" description="Low complexity" evidence="1">
    <location>
        <begin position="14"/>
        <end position="30"/>
    </location>
</feature>
<protein>
    <submittedName>
        <fullName evidence="2">Uncharacterized protein</fullName>
    </submittedName>
</protein>